<reference evidence="2 3" key="1">
    <citation type="journal article" date="2014" name="BMC Genomics">
        <title>Complete genome sequence of producer of the glycopeptide antibiotic Aculeximycin Kutzneria albida DSM 43870T, a representative of minor genus of Pseudonocardiaceae.</title>
        <authorList>
            <person name="Rebets Y."/>
            <person name="Tokovenko B."/>
            <person name="Lushchyk I."/>
            <person name="Ruckert C."/>
            <person name="Zaburannyi N."/>
            <person name="Bechthold A."/>
            <person name="Kalinowski J."/>
            <person name="Luzhetskyy A."/>
        </authorList>
    </citation>
    <scope>NUCLEOTIDE SEQUENCE [LARGE SCALE GENOMIC DNA]</scope>
    <source>
        <strain evidence="2">DSM 43870</strain>
    </source>
</reference>
<dbReference type="Proteomes" id="UP000019225">
    <property type="component" value="Chromosome"/>
</dbReference>
<evidence type="ECO:0000313" key="2">
    <source>
        <dbReference type="EMBL" id="AHI01764.1"/>
    </source>
</evidence>
<accession>W5WKN2</accession>
<dbReference type="HOGENOM" id="CLU_108054_2_1_11"/>
<dbReference type="Gene3D" id="3.10.180.10">
    <property type="entry name" value="2,3-Dihydroxybiphenyl 1,2-Dioxygenase, domain 1"/>
    <property type="match status" value="1"/>
</dbReference>
<dbReference type="PANTHER" id="PTHR35908:SF1">
    <property type="entry name" value="CONSERVED PROTEIN"/>
    <property type="match status" value="1"/>
</dbReference>
<dbReference type="EMBL" id="CP007155">
    <property type="protein sequence ID" value="AHI01764.1"/>
    <property type="molecule type" value="Genomic_DNA"/>
</dbReference>
<dbReference type="KEGG" id="kal:KALB_8407"/>
<feature type="domain" description="Glyoxalase-like" evidence="1">
    <location>
        <begin position="8"/>
        <end position="117"/>
    </location>
</feature>
<dbReference type="AlphaFoldDB" id="W5WKN2"/>
<evidence type="ECO:0000259" key="1">
    <source>
        <dbReference type="Pfam" id="PF18029"/>
    </source>
</evidence>
<proteinExistence type="predicted"/>
<dbReference type="OrthoDB" id="1645442at2"/>
<evidence type="ECO:0000313" key="3">
    <source>
        <dbReference type="Proteomes" id="UP000019225"/>
    </source>
</evidence>
<dbReference type="SUPFAM" id="SSF54593">
    <property type="entry name" value="Glyoxalase/Bleomycin resistance protein/Dihydroxybiphenyl dioxygenase"/>
    <property type="match status" value="1"/>
</dbReference>
<dbReference type="PANTHER" id="PTHR35908">
    <property type="entry name" value="HYPOTHETICAL FUSION PROTEIN"/>
    <property type="match status" value="1"/>
</dbReference>
<dbReference type="RefSeq" id="WP_025361555.1">
    <property type="nucleotide sequence ID" value="NZ_CP007155.1"/>
</dbReference>
<dbReference type="eggNOG" id="COG0346">
    <property type="taxonomic scope" value="Bacteria"/>
</dbReference>
<sequence length="119" mass="13371">MTVSVRTIVLDSLRPRSLAGFYAEVTGWKLREDEDVDEWAVLVNPDGGVNLAFQYAADFKPTTWPAQDRPQMLHLDLGVDDLDAEQERVLGLGARLLDTQRTFRVYADPEGHTFCLCAC</sequence>
<dbReference type="InterPro" id="IPR029068">
    <property type="entry name" value="Glyas_Bleomycin-R_OHBP_Dase"/>
</dbReference>
<dbReference type="Pfam" id="PF18029">
    <property type="entry name" value="Glyoxalase_6"/>
    <property type="match status" value="1"/>
</dbReference>
<name>W5WKN2_9PSEU</name>
<gene>
    <name evidence="2" type="ORF">KALB_8407</name>
</gene>
<dbReference type="STRING" id="1449976.KALB_8407"/>
<keyword evidence="3" id="KW-1185">Reference proteome</keyword>
<protein>
    <recommendedName>
        <fullName evidence="1">Glyoxalase-like domain-containing protein</fullName>
    </recommendedName>
</protein>
<dbReference type="InterPro" id="IPR041581">
    <property type="entry name" value="Glyoxalase_6"/>
</dbReference>
<organism evidence="2 3">
    <name type="scientific">Kutzneria albida DSM 43870</name>
    <dbReference type="NCBI Taxonomy" id="1449976"/>
    <lineage>
        <taxon>Bacteria</taxon>
        <taxon>Bacillati</taxon>
        <taxon>Actinomycetota</taxon>
        <taxon>Actinomycetes</taxon>
        <taxon>Pseudonocardiales</taxon>
        <taxon>Pseudonocardiaceae</taxon>
        <taxon>Kutzneria</taxon>
    </lineage>
</organism>